<evidence type="ECO:0000313" key="3">
    <source>
        <dbReference type="Proteomes" id="UP000295565"/>
    </source>
</evidence>
<dbReference type="PANTHER" id="PTHR37421">
    <property type="entry name" value="UPF0260 PROTEIN YCGN"/>
    <property type="match status" value="1"/>
</dbReference>
<protein>
    <recommendedName>
        <fullName evidence="1">UPF0260 protein EV690_2660</fullName>
    </recommendedName>
</protein>
<evidence type="ECO:0000313" key="2">
    <source>
        <dbReference type="EMBL" id="TCK47623.1"/>
    </source>
</evidence>
<comment type="similarity">
    <text evidence="1">Belongs to the UPF0260 family.</text>
</comment>
<name>A0A4R1JAF4_9GAMM</name>
<dbReference type="PIRSF" id="PIRSF006173">
    <property type="entry name" value="UCP006173"/>
    <property type="match status" value="1"/>
</dbReference>
<dbReference type="InterPro" id="IPR008228">
    <property type="entry name" value="UCP006173"/>
</dbReference>
<accession>A0A4R1JAF4</accession>
<gene>
    <name evidence="2" type="ORF">EV690_2660</name>
</gene>
<organism evidence="2 3">
    <name type="scientific">Celerinatantimonas diazotrophica</name>
    <dbReference type="NCBI Taxonomy" id="412034"/>
    <lineage>
        <taxon>Bacteria</taxon>
        <taxon>Pseudomonadati</taxon>
        <taxon>Pseudomonadota</taxon>
        <taxon>Gammaproteobacteria</taxon>
        <taxon>Celerinatantimonadaceae</taxon>
        <taxon>Celerinatantimonas</taxon>
    </lineage>
</organism>
<dbReference type="EMBL" id="SMGD01000014">
    <property type="protein sequence ID" value="TCK47623.1"/>
    <property type="molecule type" value="Genomic_DNA"/>
</dbReference>
<dbReference type="InterPro" id="IPR005358">
    <property type="entry name" value="Puta_zinc/iron-chelating_dom"/>
</dbReference>
<dbReference type="PANTHER" id="PTHR37421:SF1">
    <property type="entry name" value="UPF0260 PROTEIN YCGN"/>
    <property type="match status" value="1"/>
</dbReference>
<dbReference type="NCBIfam" id="NF003507">
    <property type="entry name" value="PRK05170.2-5"/>
    <property type="match status" value="1"/>
</dbReference>
<comment type="caution">
    <text evidence="2">The sequence shown here is derived from an EMBL/GenBank/DDBJ whole genome shotgun (WGS) entry which is preliminary data.</text>
</comment>
<dbReference type="AlphaFoldDB" id="A0A4R1JAF4"/>
<dbReference type="Proteomes" id="UP000295565">
    <property type="component" value="Unassembled WGS sequence"/>
</dbReference>
<evidence type="ECO:0000256" key="1">
    <source>
        <dbReference type="HAMAP-Rule" id="MF_00676"/>
    </source>
</evidence>
<proteinExistence type="inferred from homology"/>
<keyword evidence="3" id="KW-1185">Reference proteome</keyword>
<dbReference type="Pfam" id="PF03692">
    <property type="entry name" value="CxxCxxCC"/>
    <property type="match status" value="1"/>
</dbReference>
<sequence>MISDPTFWQHKTLEQMNDSEWEALCDGCGKCCLAKVIDDDTDELYFTDINCQLLDQQSCQCSDYANRFTKVSDCVKITLNDRESFQWLPPSCAYRRLDEGRALPFWHPLRHNGDKTFMHSIGASIRGKTISETAVSGEFQDFIAYWPLDECED</sequence>
<dbReference type="HAMAP" id="MF_00676">
    <property type="entry name" value="UPF0260"/>
    <property type="match status" value="1"/>
</dbReference>
<dbReference type="NCBIfam" id="NF003501">
    <property type="entry name" value="PRK05170.1-5"/>
    <property type="match status" value="1"/>
</dbReference>
<reference evidence="2 3" key="1">
    <citation type="submission" date="2019-03" db="EMBL/GenBank/DDBJ databases">
        <title>Genomic Encyclopedia of Type Strains, Phase IV (KMG-IV): sequencing the most valuable type-strain genomes for metagenomic binning, comparative biology and taxonomic classification.</title>
        <authorList>
            <person name="Goeker M."/>
        </authorList>
    </citation>
    <scope>NUCLEOTIDE SEQUENCE [LARGE SCALE GENOMIC DNA]</scope>
    <source>
        <strain evidence="2 3">DSM 18577</strain>
    </source>
</reference>